<sequence length="37" mass="3995">MQIKSLAGNSWFNTADSEYTLILQAACVLAALSHPND</sequence>
<dbReference type="HOGENOM" id="CLU_3350570_0_0_6"/>
<dbReference type="KEGG" id="yey:Y11_07761"/>
<dbReference type="AlphaFoldDB" id="A0A0H3NQD8"/>
<dbReference type="EMBL" id="FR729477">
    <property type="protein sequence ID" value="CBY27405.1"/>
    <property type="molecule type" value="Genomic_DNA"/>
</dbReference>
<accession>A0A0H3NQD8</accession>
<dbReference type="Proteomes" id="UP000008084">
    <property type="component" value="Chromosome"/>
</dbReference>
<dbReference type="PATRIC" id="fig|930944.6.peg.766"/>
<protein>
    <submittedName>
        <fullName evidence="1">Uncharacterized protein</fullName>
    </submittedName>
</protein>
<reference evidence="1 2" key="1">
    <citation type="journal article" date="2011" name="J. Bacteriol.">
        <title>Complete genome sequence of Yersinia enterocolitica subsp. palearctica serogroup O:3.</title>
        <authorList>
            <person name="Batzilla J."/>
            <person name="Hoper D."/>
            <person name="Antonenka U."/>
            <person name="Heesemann J."/>
            <person name="Rakin A."/>
        </authorList>
    </citation>
    <scope>NUCLEOTIDE SEQUENCE [LARGE SCALE GENOMIC DNA]</scope>
    <source>
        <strain evidence="2">DSM 13030 / CIP 106945 / Y11</strain>
    </source>
</reference>
<evidence type="ECO:0000313" key="2">
    <source>
        <dbReference type="Proteomes" id="UP000008084"/>
    </source>
</evidence>
<organism evidence="1 2">
    <name type="scientific">Yersinia enterocolitica subsp. palearctica serotype O:3 (strain DSM 13030 / CIP 106945 / Y11)</name>
    <dbReference type="NCBI Taxonomy" id="930944"/>
    <lineage>
        <taxon>Bacteria</taxon>
        <taxon>Pseudomonadati</taxon>
        <taxon>Pseudomonadota</taxon>
        <taxon>Gammaproteobacteria</taxon>
        <taxon>Enterobacterales</taxon>
        <taxon>Yersiniaceae</taxon>
        <taxon>Yersinia</taxon>
    </lineage>
</organism>
<gene>
    <name evidence="1" type="ordered locus">Y11_07761</name>
</gene>
<proteinExistence type="predicted"/>
<evidence type="ECO:0000313" key="1">
    <source>
        <dbReference type="EMBL" id="CBY27405.1"/>
    </source>
</evidence>
<name>A0A0H3NQD8_YERE1</name>